<sequence length="193" mass="21309">MSSLTRIRKNYLNSLYKNLLSNQNLLFYQFNNFNVSQLSGLRGVIDSETNGKASLTVIRSGVFRGLSSDPNLKQLLTGNCCVVSFTHIDPPTIKSILQKTDSIKSNSRFRPLPLSIQNTDTIPANPKMLLLGGHIGNATVDPFHIRHLANLPSLPQIHSQIHSIISNPSASIHSHISNPSSRLHSLLKSHSQQ</sequence>
<reference evidence="4" key="1">
    <citation type="journal article" date="2013" name="BMC Genomics">
        <title>Genome and transcriptome sequencing of the halophilic fungus Wallemia ichthyophaga: haloadaptations present and absent.</title>
        <authorList>
            <person name="Zajc J."/>
            <person name="Liu Y."/>
            <person name="Dai W."/>
            <person name="Yang Z."/>
            <person name="Hu J."/>
            <person name="Gostincar C."/>
            <person name="Gunde-Cimerman N."/>
        </authorList>
    </citation>
    <scope>NUCLEOTIDE SEQUENCE [LARGE SCALE GENOMIC DNA]</scope>
    <source>
        <strain evidence="4">EXF-994 / CBS 113033</strain>
    </source>
</reference>
<dbReference type="PANTHER" id="PTHR11560">
    <property type="entry name" value="39S RIBOSOMAL PROTEIN L10, MITOCHONDRIAL"/>
    <property type="match status" value="1"/>
</dbReference>
<dbReference type="STRING" id="1299270.R9AN00"/>
<dbReference type="AlphaFoldDB" id="R9AN00"/>
<dbReference type="OMA" id="FTHIDPP"/>
<dbReference type="InterPro" id="IPR043141">
    <property type="entry name" value="Ribosomal_uL10-like_sf"/>
</dbReference>
<dbReference type="HOGENOM" id="CLU_1416175_0_0_1"/>
<dbReference type="RefSeq" id="XP_009267743.1">
    <property type="nucleotide sequence ID" value="XM_009269468.1"/>
</dbReference>
<dbReference type="SUPFAM" id="SSF160369">
    <property type="entry name" value="Ribosomal protein L10-like"/>
    <property type="match status" value="1"/>
</dbReference>
<dbReference type="KEGG" id="wic:J056_004267"/>
<accession>R9AN00</accession>
<evidence type="ECO:0000313" key="4">
    <source>
        <dbReference type="Proteomes" id="UP000014064"/>
    </source>
</evidence>
<dbReference type="Gene3D" id="3.30.70.1730">
    <property type="match status" value="1"/>
</dbReference>
<protein>
    <recommendedName>
        <fullName evidence="5">50S ribosomal protein L10</fullName>
    </recommendedName>
</protein>
<gene>
    <name evidence="3" type="ORF">J056_004267</name>
</gene>
<feature type="region of interest" description="Disordered" evidence="2">
    <location>
        <begin position="172"/>
        <end position="193"/>
    </location>
</feature>
<keyword evidence="4" id="KW-1185">Reference proteome</keyword>
<dbReference type="GeneID" id="20377219"/>
<feature type="compositionally biased region" description="Low complexity" evidence="2">
    <location>
        <begin position="180"/>
        <end position="193"/>
    </location>
</feature>
<evidence type="ECO:0000256" key="2">
    <source>
        <dbReference type="SAM" id="MobiDB-lite"/>
    </source>
</evidence>
<comment type="similarity">
    <text evidence="1">Belongs to the universal ribosomal protein uL10 family.</text>
</comment>
<evidence type="ECO:0008006" key="5">
    <source>
        <dbReference type="Google" id="ProtNLM"/>
    </source>
</evidence>
<organism evidence="3 4">
    <name type="scientific">Wallemia ichthyophaga (strain EXF-994 / CBS 113033)</name>
    <dbReference type="NCBI Taxonomy" id="1299270"/>
    <lineage>
        <taxon>Eukaryota</taxon>
        <taxon>Fungi</taxon>
        <taxon>Dikarya</taxon>
        <taxon>Basidiomycota</taxon>
        <taxon>Wallemiomycotina</taxon>
        <taxon>Wallemiomycetes</taxon>
        <taxon>Wallemiales</taxon>
        <taxon>Wallemiaceae</taxon>
        <taxon>Wallemia</taxon>
    </lineage>
</organism>
<name>R9AN00_WALI9</name>
<dbReference type="InterPro" id="IPR047865">
    <property type="entry name" value="Ribosomal_uL10_bac_type"/>
</dbReference>
<dbReference type="Proteomes" id="UP000014064">
    <property type="component" value="Unassembled WGS sequence"/>
</dbReference>
<evidence type="ECO:0000313" key="3">
    <source>
        <dbReference type="EMBL" id="EOR01481.1"/>
    </source>
</evidence>
<evidence type="ECO:0000256" key="1">
    <source>
        <dbReference type="ARBA" id="ARBA00008889"/>
    </source>
</evidence>
<proteinExistence type="inferred from homology"/>
<dbReference type="EMBL" id="KE007230">
    <property type="protein sequence ID" value="EOR01481.1"/>
    <property type="molecule type" value="Genomic_DNA"/>
</dbReference>